<dbReference type="PANTHER" id="PTHR31480">
    <property type="entry name" value="BIFUNCTIONAL LYCOPENE CYCLASE/PHYTOENE SYNTHASE"/>
    <property type="match status" value="1"/>
</dbReference>
<evidence type="ECO:0000313" key="2">
    <source>
        <dbReference type="Proteomes" id="UP000238701"/>
    </source>
</evidence>
<dbReference type="SUPFAM" id="SSF48576">
    <property type="entry name" value="Terpenoid synthases"/>
    <property type="match status" value="1"/>
</dbReference>
<dbReference type="EMBL" id="OMOD01000057">
    <property type="protein sequence ID" value="SPF36203.1"/>
    <property type="molecule type" value="Genomic_DNA"/>
</dbReference>
<dbReference type="CDD" id="cd00683">
    <property type="entry name" value="Trans_IPPS_HH"/>
    <property type="match status" value="1"/>
</dbReference>
<dbReference type="AlphaFoldDB" id="A0A2U3K991"/>
<evidence type="ECO:0000313" key="1">
    <source>
        <dbReference type="EMBL" id="SPF36203.1"/>
    </source>
</evidence>
<dbReference type="Gene3D" id="1.10.600.10">
    <property type="entry name" value="Farnesyl Diphosphate Synthase"/>
    <property type="match status" value="1"/>
</dbReference>
<dbReference type="Pfam" id="PF00494">
    <property type="entry name" value="SQS_PSY"/>
    <property type="match status" value="1"/>
</dbReference>
<dbReference type="GO" id="GO:0051996">
    <property type="term" value="F:squalene synthase [NAD(P)H] activity"/>
    <property type="evidence" value="ECO:0007669"/>
    <property type="project" value="InterPro"/>
</dbReference>
<dbReference type="OrthoDB" id="9787280at2"/>
<dbReference type="InterPro" id="IPR002060">
    <property type="entry name" value="Squ/phyt_synthse"/>
</dbReference>
<dbReference type="InterPro" id="IPR008949">
    <property type="entry name" value="Isoprenoid_synthase_dom_sf"/>
</dbReference>
<name>A0A2U3K991_9BACT</name>
<dbReference type="InterPro" id="IPR044843">
    <property type="entry name" value="Trans_IPPS_bact-type"/>
</dbReference>
<protein>
    <submittedName>
        <fullName evidence="1">Squalene/phytoene synthase</fullName>
    </submittedName>
</protein>
<proteinExistence type="predicted"/>
<dbReference type="GO" id="GO:0016114">
    <property type="term" value="P:terpenoid biosynthetic process"/>
    <property type="evidence" value="ECO:0007669"/>
    <property type="project" value="UniProtKB-ARBA"/>
</dbReference>
<dbReference type="NCBIfam" id="TIGR03464">
    <property type="entry name" value="HpnC"/>
    <property type="match status" value="1"/>
</dbReference>
<dbReference type="InterPro" id="IPR033904">
    <property type="entry name" value="Trans_IPPS_HH"/>
</dbReference>
<sequence>MTETVTQLATPGWSRLPASYAIPEHPPALAEARQYCARLARAHYENFSVATWFLPRRLRQHFFNLYAYCRISDDLGDEVGDAAAALQLLDQWQAELDACYAGTPRHPVFVALRETVRQFDIPKHEFSDLLIAFRQDQTVTRFETFDDVLAYCRFSANPVGHLVLYVCGYRDAERQQLSDFTCTALQLANFWQDVSVDYGKGRIYLPLEDLRRFGVSEEDIAQTRNTASFCAMMKFQVERAEDWFRKGLPLIGKVDRELAIDLELFSRGGQEILRAIQKQGCAVLGNRPAISKPRQMALVARAALGKILTNFLSADSRRPTRINQDKGWSA</sequence>
<gene>
    <name evidence="1" type="ORF">SBA1_150050</name>
</gene>
<accession>A0A2U3K991</accession>
<dbReference type="GO" id="GO:0004311">
    <property type="term" value="F:geranylgeranyl diphosphate synthase activity"/>
    <property type="evidence" value="ECO:0007669"/>
    <property type="project" value="InterPro"/>
</dbReference>
<dbReference type="Proteomes" id="UP000238701">
    <property type="component" value="Unassembled WGS sequence"/>
</dbReference>
<organism evidence="1 2">
    <name type="scientific">Candidatus Sulfotelmatobacter kueseliae</name>
    <dbReference type="NCBI Taxonomy" id="2042962"/>
    <lineage>
        <taxon>Bacteria</taxon>
        <taxon>Pseudomonadati</taxon>
        <taxon>Acidobacteriota</taxon>
        <taxon>Terriglobia</taxon>
        <taxon>Terriglobales</taxon>
        <taxon>Candidatus Korobacteraceae</taxon>
        <taxon>Candidatus Sulfotelmatobacter</taxon>
    </lineage>
</organism>
<dbReference type="SFLD" id="SFLDG01212">
    <property type="entry name" value="Phytoene_synthase_like"/>
    <property type="match status" value="1"/>
</dbReference>
<dbReference type="SFLD" id="SFLDS00005">
    <property type="entry name" value="Isoprenoid_Synthase_Type_I"/>
    <property type="match status" value="1"/>
</dbReference>
<reference evidence="2" key="1">
    <citation type="submission" date="2018-02" db="EMBL/GenBank/DDBJ databases">
        <authorList>
            <person name="Hausmann B."/>
        </authorList>
    </citation>
    <scope>NUCLEOTIDE SEQUENCE [LARGE SCALE GENOMIC DNA]</scope>
    <source>
        <strain evidence="2">Peat soil MAG SbA1</strain>
    </source>
</reference>
<dbReference type="InterPro" id="IPR017827">
    <property type="entry name" value="HSQ_synthase_HpnC"/>
</dbReference>
<dbReference type="SFLD" id="SFLDG01018">
    <property type="entry name" value="Squalene/Phytoene_Synthase_Lik"/>
    <property type="match status" value="1"/>
</dbReference>